<keyword evidence="2" id="KW-0472">Membrane</keyword>
<protein>
    <submittedName>
        <fullName evidence="3">Uncharacterized protein</fullName>
    </submittedName>
</protein>
<dbReference type="RefSeq" id="XP_069205859.1">
    <property type="nucleotide sequence ID" value="XM_069356018.1"/>
</dbReference>
<feature type="transmembrane region" description="Helical" evidence="2">
    <location>
        <begin position="20"/>
        <end position="41"/>
    </location>
</feature>
<dbReference type="Proteomes" id="UP001565368">
    <property type="component" value="Unassembled WGS sequence"/>
</dbReference>
<keyword evidence="4" id="KW-1185">Reference proteome</keyword>
<feature type="compositionally biased region" description="Pro residues" evidence="1">
    <location>
        <begin position="86"/>
        <end position="99"/>
    </location>
</feature>
<sequence>MLPLVGVTSNEPFNWRDDVLEPVGIAMAILVPSVIVFFTLARITGWLPSNETLAKERAAALAQPHAAKLAAANGVRLGPVQYPTYSPPAPKPAPSPAPAPVAAAPAPAPAPPSPLADARLELAKYWAGLVTELIALDREGSAAAALSVKAETPLESNKSDSGASPGVGVFAAPAWDRQARQGRLVKSIELCEREYERVAAALKPTA</sequence>
<name>A0ABR3PTY8_9TREE</name>
<evidence type="ECO:0000256" key="1">
    <source>
        <dbReference type="SAM" id="MobiDB-lite"/>
    </source>
</evidence>
<accession>A0ABR3PTY8</accession>
<feature type="region of interest" description="Disordered" evidence="1">
    <location>
        <begin position="86"/>
        <end position="112"/>
    </location>
</feature>
<proteinExistence type="predicted"/>
<dbReference type="EMBL" id="JBBXJM010000006">
    <property type="protein sequence ID" value="KAL1405915.1"/>
    <property type="molecule type" value="Genomic_DNA"/>
</dbReference>
<evidence type="ECO:0000313" key="4">
    <source>
        <dbReference type="Proteomes" id="UP001565368"/>
    </source>
</evidence>
<comment type="caution">
    <text evidence="3">The sequence shown here is derived from an EMBL/GenBank/DDBJ whole genome shotgun (WGS) entry which is preliminary data.</text>
</comment>
<dbReference type="GeneID" id="95988638"/>
<gene>
    <name evidence="3" type="ORF">Q8F55_007595</name>
</gene>
<organism evidence="3 4">
    <name type="scientific">Vanrija albida</name>
    <dbReference type="NCBI Taxonomy" id="181172"/>
    <lineage>
        <taxon>Eukaryota</taxon>
        <taxon>Fungi</taxon>
        <taxon>Dikarya</taxon>
        <taxon>Basidiomycota</taxon>
        <taxon>Agaricomycotina</taxon>
        <taxon>Tremellomycetes</taxon>
        <taxon>Trichosporonales</taxon>
        <taxon>Trichosporonaceae</taxon>
        <taxon>Vanrija</taxon>
    </lineage>
</organism>
<evidence type="ECO:0000256" key="2">
    <source>
        <dbReference type="SAM" id="Phobius"/>
    </source>
</evidence>
<keyword evidence="2" id="KW-0812">Transmembrane</keyword>
<reference evidence="3 4" key="1">
    <citation type="submission" date="2023-08" db="EMBL/GenBank/DDBJ databases">
        <title>Annotated Genome Sequence of Vanrija albida AlHP1.</title>
        <authorList>
            <person name="Herzog R."/>
        </authorList>
    </citation>
    <scope>NUCLEOTIDE SEQUENCE [LARGE SCALE GENOMIC DNA]</scope>
    <source>
        <strain evidence="3 4">AlHP1</strain>
    </source>
</reference>
<keyword evidence="2" id="KW-1133">Transmembrane helix</keyword>
<evidence type="ECO:0000313" key="3">
    <source>
        <dbReference type="EMBL" id="KAL1405915.1"/>
    </source>
</evidence>
<feature type="region of interest" description="Disordered" evidence="1">
    <location>
        <begin position="150"/>
        <end position="169"/>
    </location>
</feature>